<comment type="caution">
    <text evidence="1">The sequence shown here is derived from an EMBL/GenBank/DDBJ whole genome shotgun (WGS) entry which is preliminary data.</text>
</comment>
<keyword evidence="2" id="KW-1185">Reference proteome</keyword>
<dbReference type="EMBL" id="BMAU01021353">
    <property type="protein sequence ID" value="GFY19631.1"/>
    <property type="molecule type" value="Genomic_DNA"/>
</dbReference>
<evidence type="ECO:0000313" key="1">
    <source>
        <dbReference type="EMBL" id="GFY19631.1"/>
    </source>
</evidence>
<name>A0A8X6SUE1_TRICX</name>
<proteinExistence type="predicted"/>
<reference evidence="1" key="1">
    <citation type="submission" date="2020-08" db="EMBL/GenBank/DDBJ databases">
        <title>Multicomponent nature underlies the extraordinary mechanical properties of spider dragline silk.</title>
        <authorList>
            <person name="Kono N."/>
            <person name="Nakamura H."/>
            <person name="Mori M."/>
            <person name="Yoshida Y."/>
            <person name="Ohtoshi R."/>
            <person name="Malay A.D."/>
            <person name="Moran D.A.P."/>
            <person name="Tomita M."/>
            <person name="Numata K."/>
            <person name="Arakawa K."/>
        </authorList>
    </citation>
    <scope>NUCLEOTIDE SEQUENCE</scope>
</reference>
<sequence length="85" mass="9654">MLKRDFSEIDSEEWGYREIVRVHYFVRGGFVGHRSRASSKHLSSHLPIDGVRFLRGQKGVALQLQDARVGVGSNKDADHSRCSEK</sequence>
<accession>A0A8X6SUE1</accession>
<organism evidence="1 2">
    <name type="scientific">Trichonephila clavipes</name>
    <name type="common">Golden silk orbweaver</name>
    <name type="synonym">Nephila clavipes</name>
    <dbReference type="NCBI Taxonomy" id="2585209"/>
    <lineage>
        <taxon>Eukaryota</taxon>
        <taxon>Metazoa</taxon>
        <taxon>Ecdysozoa</taxon>
        <taxon>Arthropoda</taxon>
        <taxon>Chelicerata</taxon>
        <taxon>Arachnida</taxon>
        <taxon>Araneae</taxon>
        <taxon>Araneomorphae</taxon>
        <taxon>Entelegynae</taxon>
        <taxon>Araneoidea</taxon>
        <taxon>Nephilidae</taxon>
        <taxon>Trichonephila</taxon>
    </lineage>
</organism>
<dbReference type="AlphaFoldDB" id="A0A8X6SUE1"/>
<protein>
    <submittedName>
        <fullName evidence="1">Uncharacterized protein</fullName>
    </submittedName>
</protein>
<evidence type="ECO:0000313" key="2">
    <source>
        <dbReference type="Proteomes" id="UP000887159"/>
    </source>
</evidence>
<gene>
    <name evidence="1" type="primary">NCL1_34474</name>
    <name evidence="1" type="ORF">TNCV_4648031</name>
</gene>
<dbReference type="Proteomes" id="UP000887159">
    <property type="component" value="Unassembled WGS sequence"/>
</dbReference>